<keyword evidence="5" id="KW-0732">Signal</keyword>
<dbReference type="OrthoDB" id="5338761at2"/>
<evidence type="ECO:0000313" key="7">
    <source>
        <dbReference type="EMBL" id="EMG29737.1"/>
    </source>
</evidence>
<dbReference type="InterPro" id="IPR038765">
    <property type="entry name" value="Papain-like_cys_pep_sf"/>
</dbReference>
<dbReference type="EMBL" id="AOTD01000246">
    <property type="protein sequence ID" value="EMG29737.1"/>
    <property type="molecule type" value="Genomic_DNA"/>
</dbReference>
<sequence>MFVNYKIKIYALFLAAFMSGCANVSPSTPKNEASAVKLAKQGQIQAAMPIEKSQIQVATPLEKSKIQNSVVETTQSKVSNRFDVKEKALLDLIQKYVGKRDGGDCSGFVTLINKKFNRDFFDEKELEKFYTKRGLKSEAMFKLYESKNLIAFDDPQVGDLIFFNNTTRGTKNNKKAKIVTHVGIVSSVEKDGTVGFTHHTKGKNMVDFMNLNDKNTRKKGKKELNSYVVSCKNNNTSCLASNRFSGFGKVGVRD</sequence>
<dbReference type="GO" id="GO:0006508">
    <property type="term" value="P:proteolysis"/>
    <property type="evidence" value="ECO:0007669"/>
    <property type="project" value="UniProtKB-KW"/>
</dbReference>
<dbReference type="Pfam" id="PF00877">
    <property type="entry name" value="NLPC_P60"/>
    <property type="match status" value="1"/>
</dbReference>
<comment type="caution">
    <text evidence="7">The sequence shown here is derived from an EMBL/GenBank/DDBJ whole genome shotgun (WGS) entry which is preliminary data.</text>
</comment>
<evidence type="ECO:0000256" key="1">
    <source>
        <dbReference type="ARBA" id="ARBA00007074"/>
    </source>
</evidence>
<evidence type="ECO:0000256" key="5">
    <source>
        <dbReference type="SAM" id="SignalP"/>
    </source>
</evidence>
<dbReference type="Gene3D" id="3.90.1720.10">
    <property type="entry name" value="endopeptidase domain like (from Nostoc punctiforme)"/>
    <property type="match status" value="1"/>
</dbReference>
<keyword evidence="4" id="KW-0788">Thiol protease</keyword>
<dbReference type="SUPFAM" id="SSF54001">
    <property type="entry name" value="Cysteine proteinases"/>
    <property type="match status" value="1"/>
</dbReference>
<proteinExistence type="inferred from homology"/>
<evidence type="ECO:0000256" key="3">
    <source>
        <dbReference type="ARBA" id="ARBA00022801"/>
    </source>
</evidence>
<dbReference type="InterPro" id="IPR000064">
    <property type="entry name" value="NLP_P60_dom"/>
</dbReference>
<evidence type="ECO:0000313" key="8">
    <source>
        <dbReference type="Proteomes" id="UP000011782"/>
    </source>
</evidence>
<evidence type="ECO:0000256" key="2">
    <source>
        <dbReference type="ARBA" id="ARBA00022670"/>
    </source>
</evidence>
<dbReference type="Proteomes" id="UP000011782">
    <property type="component" value="Unassembled WGS sequence"/>
</dbReference>
<reference evidence="7 8" key="1">
    <citation type="submission" date="2013-02" db="EMBL/GenBank/DDBJ databases">
        <title>Co-occurrence of anaerobic bacteria in colorectal carcinomas.</title>
        <authorList>
            <person name="Holt R.A."/>
            <person name="Warren R.L."/>
            <person name="Allen-Vercoe E."/>
            <person name="Pleasance S."/>
            <person name="Freeman D.J."/>
            <person name="Watson P."/>
            <person name="Moore R."/>
            <person name="Cochrane K."/>
        </authorList>
    </citation>
    <scope>NUCLEOTIDE SEQUENCE [LARGE SCALE GENOMIC DNA]</scope>
    <source>
        <strain evidence="7 8">CC57C</strain>
    </source>
</reference>
<dbReference type="PATRIC" id="fig|1073353.3.peg.2192"/>
<protein>
    <submittedName>
        <fullName evidence="7">Biopolymer transport ExbB protein</fullName>
    </submittedName>
</protein>
<feature type="chain" id="PRO_5004034871" evidence="5">
    <location>
        <begin position="25"/>
        <end position="254"/>
    </location>
</feature>
<evidence type="ECO:0000256" key="4">
    <source>
        <dbReference type="ARBA" id="ARBA00022807"/>
    </source>
</evidence>
<dbReference type="PROSITE" id="PS51257">
    <property type="entry name" value="PROKAR_LIPOPROTEIN"/>
    <property type="match status" value="1"/>
</dbReference>
<accession>M3JAL6</accession>
<evidence type="ECO:0000259" key="6">
    <source>
        <dbReference type="Pfam" id="PF00877"/>
    </source>
</evidence>
<comment type="similarity">
    <text evidence="1">Belongs to the peptidase C40 family.</text>
</comment>
<name>M3JAL6_9BACT</name>
<feature type="domain" description="NlpC/P60" evidence="6">
    <location>
        <begin position="100"/>
        <end position="212"/>
    </location>
</feature>
<gene>
    <name evidence="7" type="ORF">H740_10252</name>
</gene>
<keyword evidence="2" id="KW-0645">Protease</keyword>
<dbReference type="AlphaFoldDB" id="M3JAL6"/>
<keyword evidence="3" id="KW-0378">Hydrolase</keyword>
<organism evidence="7 8">
    <name type="scientific">Campylobacter showae CC57C</name>
    <dbReference type="NCBI Taxonomy" id="1073353"/>
    <lineage>
        <taxon>Bacteria</taxon>
        <taxon>Pseudomonadati</taxon>
        <taxon>Campylobacterota</taxon>
        <taxon>Epsilonproteobacteria</taxon>
        <taxon>Campylobacterales</taxon>
        <taxon>Campylobacteraceae</taxon>
        <taxon>Campylobacter</taxon>
    </lineage>
</organism>
<dbReference type="GO" id="GO:0008234">
    <property type="term" value="F:cysteine-type peptidase activity"/>
    <property type="evidence" value="ECO:0007669"/>
    <property type="project" value="UniProtKB-KW"/>
</dbReference>
<feature type="signal peptide" evidence="5">
    <location>
        <begin position="1"/>
        <end position="24"/>
    </location>
</feature>
<dbReference type="STRING" id="1073353.H740_10252"/>